<keyword evidence="2 5" id="KW-0812">Transmembrane</keyword>
<keyword evidence="8" id="KW-1185">Reference proteome</keyword>
<dbReference type="RefSeq" id="WP_379961450.1">
    <property type="nucleotide sequence ID" value="NZ_JAUYVI010000010.1"/>
</dbReference>
<accession>A0ABU0YU57</accession>
<feature type="transmembrane region" description="Helical" evidence="5">
    <location>
        <begin position="213"/>
        <end position="234"/>
    </location>
</feature>
<evidence type="ECO:0000259" key="6">
    <source>
        <dbReference type="Pfam" id="PF00324"/>
    </source>
</evidence>
<dbReference type="EMBL" id="JAUYVI010000010">
    <property type="protein sequence ID" value="MDQ7251256.1"/>
    <property type="molecule type" value="Genomic_DNA"/>
</dbReference>
<keyword evidence="3 5" id="KW-1133">Transmembrane helix</keyword>
<sequence length="490" mass="51016">MAQTGSSSGGQTDRLRRNALGVAAITFFVVSAAAPLTAVAGGYPIAMLFGNGSGVPAAVVLTTLLLLIFSVGYTTMARHISNAGSFFAFTARGLGGVAGGGAAYIAVLAYNAMQIGLYGLFGAVTAQVLSGLPGIGPVVAGIPWWGWALLGMALVGAFGYLKIDLSARVLAVLVCVEYIIVLILDFAIIGAGGDSGNSMVSFTPEAFFQGSPTIGLLLCFAAFMGFEATTIYSEEARDSGRTVPRATYLSVLIIGIFYAVTTWCMVNGEGADKVLPTLQGLPDPAAFMFILSERYIGAWHSQIMGLLLISSVFAALLAFHNAAARYFYVLGREGLLPAHLGQTHDAHQSPHLGSLLQTVLAFIVLGIFIVTGQDPFLAVFAWLTNLATLSVITLMALVSFAVIAFFRKRPELSPSGFKTFLAPLVAGVLLAIIAILVVKNFPILTGANDAIAYGLVALVPIAGLLGAVVANQLKQKSGAVFAELGAHRAD</sequence>
<feature type="transmembrane region" description="Helical" evidence="5">
    <location>
        <begin position="142"/>
        <end position="163"/>
    </location>
</feature>
<dbReference type="Gene3D" id="1.20.1740.10">
    <property type="entry name" value="Amino acid/polyamine transporter I"/>
    <property type="match status" value="1"/>
</dbReference>
<evidence type="ECO:0000313" key="8">
    <source>
        <dbReference type="Proteomes" id="UP001230156"/>
    </source>
</evidence>
<evidence type="ECO:0000256" key="5">
    <source>
        <dbReference type="SAM" id="Phobius"/>
    </source>
</evidence>
<feature type="transmembrane region" description="Helical" evidence="5">
    <location>
        <begin position="117"/>
        <end position="136"/>
    </location>
</feature>
<dbReference type="PANTHER" id="PTHR42770">
    <property type="entry name" value="AMINO ACID TRANSPORTER-RELATED"/>
    <property type="match status" value="1"/>
</dbReference>
<keyword evidence="4 5" id="KW-0472">Membrane</keyword>
<feature type="transmembrane region" description="Helical" evidence="5">
    <location>
        <begin position="417"/>
        <end position="438"/>
    </location>
</feature>
<comment type="subcellular location">
    <subcellularLocation>
        <location evidence="1">Membrane</location>
        <topology evidence="1">Multi-pass membrane protein</topology>
    </subcellularLocation>
</comment>
<protein>
    <submittedName>
        <fullName evidence="7">APC family permease</fullName>
    </submittedName>
</protein>
<dbReference type="InterPro" id="IPR004841">
    <property type="entry name" value="AA-permease/SLC12A_dom"/>
</dbReference>
<evidence type="ECO:0000313" key="7">
    <source>
        <dbReference type="EMBL" id="MDQ7251256.1"/>
    </source>
</evidence>
<feature type="transmembrane region" description="Helical" evidence="5">
    <location>
        <begin position="86"/>
        <end position="110"/>
    </location>
</feature>
<name>A0ABU0YU57_9PROT</name>
<dbReference type="PANTHER" id="PTHR42770:SF16">
    <property type="entry name" value="AMINO ACID PERMEASE"/>
    <property type="match status" value="1"/>
</dbReference>
<evidence type="ECO:0000256" key="2">
    <source>
        <dbReference type="ARBA" id="ARBA00022692"/>
    </source>
</evidence>
<gene>
    <name evidence="7" type="ORF">Q8A70_26455</name>
</gene>
<feature type="transmembrane region" description="Helical" evidence="5">
    <location>
        <begin position="298"/>
        <end position="319"/>
    </location>
</feature>
<feature type="transmembrane region" description="Helical" evidence="5">
    <location>
        <begin position="170"/>
        <end position="193"/>
    </location>
</feature>
<feature type="domain" description="Amino acid permease/ SLC12A" evidence="6">
    <location>
        <begin position="50"/>
        <end position="458"/>
    </location>
</feature>
<reference evidence="8" key="1">
    <citation type="submission" date="2023-08" db="EMBL/GenBank/DDBJ databases">
        <title>Rhodospirillaceae gen. nov., a novel taxon isolated from the Yangtze River Yuezi River estuary sludge.</title>
        <authorList>
            <person name="Ruan L."/>
        </authorList>
    </citation>
    <scope>NUCLEOTIDE SEQUENCE [LARGE SCALE GENOMIC DNA]</scope>
    <source>
        <strain evidence="8">R-7</strain>
    </source>
</reference>
<evidence type="ECO:0000256" key="4">
    <source>
        <dbReference type="ARBA" id="ARBA00023136"/>
    </source>
</evidence>
<dbReference type="Proteomes" id="UP001230156">
    <property type="component" value="Unassembled WGS sequence"/>
</dbReference>
<dbReference type="Pfam" id="PF00324">
    <property type="entry name" value="AA_permease"/>
    <property type="match status" value="1"/>
</dbReference>
<dbReference type="PIRSF" id="PIRSF006060">
    <property type="entry name" value="AA_transporter"/>
    <property type="match status" value="1"/>
</dbReference>
<evidence type="ECO:0000256" key="1">
    <source>
        <dbReference type="ARBA" id="ARBA00004141"/>
    </source>
</evidence>
<feature type="transmembrane region" description="Helical" evidence="5">
    <location>
        <begin position="246"/>
        <end position="268"/>
    </location>
</feature>
<dbReference type="InterPro" id="IPR050367">
    <property type="entry name" value="APC_superfamily"/>
</dbReference>
<feature type="transmembrane region" description="Helical" evidence="5">
    <location>
        <begin position="20"/>
        <end position="43"/>
    </location>
</feature>
<evidence type="ECO:0000256" key="3">
    <source>
        <dbReference type="ARBA" id="ARBA00022989"/>
    </source>
</evidence>
<comment type="caution">
    <text evidence="7">The sequence shown here is derived from an EMBL/GenBank/DDBJ whole genome shotgun (WGS) entry which is preliminary data.</text>
</comment>
<feature type="transmembrane region" description="Helical" evidence="5">
    <location>
        <begin position="376"/>
        <end position="405"/>
    </location>
</feature>
<organism evidence="7 8">
    <name type="scientific">Dongia sedimenti</name>
    <dbReference type="NCBI Taxonomy" id="3064282"/>
    <lineage>
        <taxon>Bacteria</taxon>
        <taxon>Pseudomonadati</taxon>
        <taxon>Pseudomonadota</taxon>
        <taxon>Alphaproteobacteria</taxon>
        <taxon>Rhodospirillales</taxon>
        <taxon>Dongiaceae</taxon>
        <taxon>Dongia</taxon>
    </lineage>
</organism>
<feature type="transmembrane region" description="Helical" evidence="5">
    <location>
        <begin position="55"/>
        <end position="74"/>
    </location>
</feature>
<feature type="transmembrane region" description="Helical" evidence="5">
    <location>
        <begin position="352"/>
        <end position="370"/>
    </location>
</feature>
<feature type="transmembrane region" description="Helical" evidence="5">
    <location>
        <begin position="450"/>
        <end position="470"/>
    </location>
</feature>
<proteinExistence type="predicted"/>